<evidence type="ECO:0000256" key="7">
    <source>
        <dbReference type="ARBA" id="ARBA00022989"/>
    </source>
</evidence>
<evidence type="ECO:0000256" key="8">
    <source>
        <dbReference type="ARBA" id="ARBA00023136"/>
    </source>
</evidence>
<accession>A0A1B1K8Q3</accession>
<dbReference type="NCBIfam" id="TIGR00710">
    <property type="entry name" value="efflux_Bcr_CflA"/>
    <property type="match status" value="1"/>
</dbReference>
<dbReference type="InterPro" id="IPR020846">
    <property type="entry name" value="MFS_dom"/>
</dbReference>
<name>A0A1B1K8Q3_RHOOP</name>
<dbReference type="PRINTS" id="PR01035">
    <property type="entry name" value="TCRTETA"/>
</dbReference>
<dbReference type="PROSITE" id="PS00216">
    <property type="entry name" value="SUGAR_TRANSPORT_1"/>
    <property type="match status" value="1"/>
</dbReference>
<dbReference type="SUPFAM" id="SSF103473">
    <property type="entry name" value="MFS general substrate transporter"/>
    <property type="match status" value="1"/>
</dbReference>
<dbReference type="InterPro" id="IPR036259">
    <property type="entry name" value="MFS_trans_sf"/>
</dbReference>
<keyword evidence="6" id="KW-0812">Transmembrane</keyword>
<evidence type="ECO:0000256" key="1">
    <source>
        <dbReference type="ARBA" id="ARBA00004651"/>
    </source>
</evidence>
<evidence type="ECO:0000256" key="2">
    <source>
        <dbReference type="ARBA" id="ARBA00006236"/>
    </source>
</evidence>
<dbReference type="GO" id="GO:0005886">
    <property type="term" value="C:plasma membrane"/>
    <property type="evidence" value="ECO:0007669"/>
    <property type="project" value="UniProtKB-SubCell"/>
</dbReference>
<evidence type="ECO:0000256" key="6">
    <source>
        <dbReference type="ARBA" id="ARBA00022692"/>
    </source>
</evidence>
<dbReference type="InterPro" id="IPR001958">
    <property type="entry name" value="Tet-R_TetA/multi-R_MdtG-like"/>
</dbReference>
<gene>
    <name evidence="9" type="ORF">R1CP_21375</name>
</gene>
<dbReference type="EMBL" id="CP009111">
    <property type="protein sequence ID" value="ANS28951.1"/>
    <property type="molecule type" value="Genomic_DNA"/>
</dbReference>
<dbReference type="GO" id="GO:0042910">
    <property type="term" value="F:xenobiotic transmembrane transporter activity"/>
    <property type="evidence" value="ECO:0007669"/>
    <property type="project" value="InterPro"/>
</dbReference>
<dbReference type="Proteomes" id="UP000186108">
    <property type="component" value="Chromosome"/>
</dbReference>
<dbReference type="FunFam" id="1.20.1720.10:FF:000005">
    <property type="entry name" value="Bcr/CflA family efflux transporter"/>
    <property type="match status" value="1"/>
</dbReference>
<comment type="similarity">
    <text evidence="3">Belongs to the major facilitator superfamily. TCR/Tet family.</text>
</comment>
<dbReference type="AlphaFoldDB" id="A0A1B1K8Q3"/>
<dbReference type="InterPro" id="IPR011701">
    <property type="entry name" value="MFS"/>
</dbReference>
<organism evidence="9 10">
    <name type="scientific">Rhodococcus opacus</name>
    <name type="common">Nocardia opaca</name>
    <dbReference type="NCBI Taxonomy" id="37919"/>
    <lineage>
        <taxon>Bacteria</taxon>
        <taxon>Bacillati</taxon>
        <taxon>Actinomycetota</taxon>
        <taxon>Actinomycetes</taxon>
        <taxon>Mycobacteriales</taxon>
        <taxon>Nocardiaceae</taxon>
        <taxon>Rhodococcus</taxon>
    </lineage>
</organism>
<dbReference type="PANTHER" id="PTHR42718:SF9">
    <property type="entry name" value="MAJOR FACILITATOR SUPERFAMILY MULTIDRUG TRANSPORTER MFSC"/>
    <property type="match status" value="1"/>
</dbReference>
<comment type="similarity">
    <text evidence="2">Belongs to the major facilitator superfamily. Bcr/CmlA family.</text>
</comment>
<dbReference type="PANTHER" id="PTHR42718">
    <property type="entry name" value="MAJOR FACILITATOR SUPERFAMILY MULTIDRUG TRANSPORTER MFSC"/>
    <property type="match status" value="1"/>
</dbReference>
<evidence type="ECO:0000256" key="5">
    <source>
        <dbReference type="ARBA" id="ARBA00022475"/>
    </source>
</evidence>
<sequence length="414" mass="42524">MTTSSTCSELIPAPPVGTKRIQLVLVLGVLTALGPFTVDMYLPALPAIAVDFETSESTVQLTLTGTLIGLALGQLVIGPVSDRYGRRRPLLLGTAVHVVASVACYFAPTITVLGAFRTVQGVGAAATAVIATAVVRDLFSGRAAAVMFSHLMLVMGVAPILAPSIGGILMTTMSWHGVFLVLAVLAALLMLIGAVALPETLPPSHRSRRGLAPALRTYTRLVRDGRFMTLVLVCGLGRAVLWAYIAGSSFVMQREFELDPTVYGMAFAAGGVVLIGAAQLNVRLLDRWSPVRICIVALAVSVVVGVMFVAVALHGTVGFAGFAVPVLALLCATGFVMPNAPALALTRHGDAAGTAAAIVGFAQFGTAAVVAPVVGALGNTALAVAVTMTGCAVLAVLSLGFGVRPNARRHGGHD</sequence>
<dbReference type="Pfam" id="PF07690">
    <property type="entry name" value="MFS_1"/>
    <property type="match status" value="1"/>
</dbReference>
<dbReference type="GO" id="GO:1990961">
    <property type="term" value="P:xenobiotic detoxification by transmembrane export across the plasma membrane"/>
    <property type="evidence" value="ECO:0007669"/>
    <property type="project" value="InterPro"/>
</dbReference>
<dbReference type="PATRIC" id="fig|37919.13.peg.4511"/>
<proteinExistence type="inferred from homology"/>
<dbReference type="CDD" id="cd17320">
    <property type="entry name" value="MFS_MdfA_MDR_like"/>
    <property type="match status" value="1"/>
</dbReference>
<dbReference type="InterPro" id="IPR005829">
    <property type="entry name" value="Sugar_transporter_CS"/>
</dbReference>
<comment type="subcellular location">
    <subcellularLocation>
        <location evidence="1">Cell membrane</location>
        <topology evidence="1">Multi-pass membrane protein</topology>
    </subcellularLocation>
</comment>
<keyword evidence="4" id="KW-0813">Transport</keyword>
<evidence type="ECO:0000313" key="10">
    <source>
        <dbReference type="Proteomes" id="UP000186108"/>
    </source>
</evidence>
<keyword evidence="8" id="KW-0472">Membrane</keyword>
<dbReference type="Gene3D" id="1.20.1720.10">
    <property type="entry name" value="Multidrug resistance protein D"/>
    <property type="match status" value="1"/>
</dbReference>
<evidence type="ECO:0000256" key="3">
    <source>
        <dbReference type="ARBA" id="ARBA00007520"/>
    </source>
</evidence>
<keyword evidence="5" id="KW-1003">Cell membrane</keyword>
<dbReference type="RefSeq" id="WP_054246833.1">
    <property type="nucleotide sequence ID" value="NZ_CP009111.1"/>
</dbReference>
<keyword evidence="7" id="KW-1133">Transmembrane helix</keyword>
<evidence type="ECO:0000313" key="9">
    <source>
        <dbReference type="EMBL" id="ANS28951.1"/>
    </source>
</evidence>
<dbReference type="PROSITE" id="PS50850">
    <property type="entry name" value="MFS"/>
    <property type="match status" value="1"/>
</dbReference>
<reference evidence="9 10" key="1">
    <citation type="submission" date="2014-07" db="EMBL/GenBank/DDBJ databases">
        <authorList>
            <person name="Zhang J.E."/>
            <person name="Yang H."/>
            <person name="Guo J."/>
            <person name="Deng Z."/>
            <person name="Luo H."/>
            <person name="Luo M."/>
            <person name="Zhao B."/>
        </authorList>
    </citation>
    <scope>NUCLEOTIDE SEQUENCE [LARGE SCALE GENOMIC DNA]</scope>
    <source>
        <strain evidence="9 10">1CP</strain>
    </source>
</reference>
<dbReference type="InterPro" id="IPR004812">
    <property type="entry name" value="Efflux_drug-R_Bcr/CmlA"/>
</dbReference>
<protein>
    <submittedName>
        <fullName evidence="9">Mfs transporter</fullName>
    </submittedName>
</protein>
<evidence type="ECO:0000256" key="4">
    <source>
        <dbReference type="ARBA" id="ARBA00022448"/>
    </source>
</evidence>